<dbReference type="OrthoDB" id="751203at2"/>
<dbReference type="InterPro" id="IPR036291">
    <property type="entry name" value="NAD(P)-bd_dom_sf"/>
</dbReference>
<dbReference type="InterPro" id="IPR016040">
    <property type="entry name" value="NAD(P)-bd_dom"/>
</dbReference>
<keyword evidence="3" id="KW-1185">Reference proteome</keyword>
<reference evidence="2 3" key="1">
    <citation type="submission" date="2014-11" db="EMBL/GenBank/DDBJ databases">
        <title>Draft Genome Sequence of Vibrio piscirenalis strains CECT 8603T and CECT 8604, two marine Gammaproteobacterium isolated from cultured gilthead sea bream (Sparus aurata).</title>
        <authorList>
            <person name="Arahal D.R."/>
            <person name="Rodrigo-Torres L."/>
            <person name="Lucena T."/>
            <person name="Pujalte M.J."/>
        </authorList>
    </citation>
    <scope>NUCLEOTIDE SEQUENCE [LARGE SCALE GENOMIC DNA]</scope>
    <source>
        <strain evidence="2 3">DCR 1-4-2</strain>
    </source>
</reference>
<name>A0A0C2K534_9VIBR</name>
<protein>
    <submittedName>
        <fullName evidence="2">Nucleoside-diphosphate sugar epimerase</fullName>
    </submittedName>
</protein>
<feature type="domain" description="NAD(P)-binding" evidence="1">
    <location>
        <begin position="10"/>
        <end position="178"/>
    </location>
</feature>
<dbReference type="Pfam" id="PF13460">
    <property type="entry name" value="NAD_binding_10"/>
    <property type="match status" value="1"/>
</dbReference>
<organism evidence="2 3">
    <name type="scientific">Vibrio renipiscarius</name>
    <dbReference type="NCBI Taxonomy" id="1461322"/>
    <lineage>
        <taxon>Bacteria</taxon>
        <taxon>Pseudomonadati</taxon>
        <taxon>Pseudomonadota</taxon>
        <taxon>Gammaproteobacteria</taxon>
        <taxon>Vibrionales</taxon>
        <taxon>Vibrionaceae</taxon>
        <taxon>Vibrio</taxon>
    </lineage>
</organism>
<dbReference type="Proteomes" id="UP000031672">
    <property type="component" value="Unassembled WGS sequence"/>
</dbReference>
<dbReference type="STRING" id="1461322.OJ16_13215"/>
<dbReference type="PANTHER" id="PTHR43162">
    <property type="match status" value="1"/>
</dbReference>
<evidence type="ECO:0000313" key="3">
    <source>
        <dbReference type="Proteomes" id="UP000031672"/>
    </source>
</evidence>
<proteinExistence type="predicted"/>
<sequence length="273" mass="29780">MKQIGIIGGGWLGQPLSQFLVNLGHSVTVSKTTSQGCDTLNALGFSTVQIDLSDDIEICIQRLKPLQLDMIIGCFPPGFRRGKGTEYAEYWAKLVAIAQQINIKKIVMVSSTTVYPDRAGTMHEDDATLALALNDDAFSTNAKIMLEAEQTLIESGLEYAIVRCSGLLGPNRNPANFAGKLRQVSDRAPANMVHQIDAVGVVSFAALNLSADVVNATTPNTTNKAEFYQTALQRAGRDEPLPPIVHIDDKLVSADKIMQLGYRFHFHHTLELL</sequence>
<accession>A0A0C2K534</accession>
<dbReference type="InterPro" id="IPR051604">
    <property type="entry name" value="Ergot_Alk_Oxidoreductase"/>
</dbReference>
<dbReference type="Gene3D" id="3.40.50.720">
    <property type="entry name" value="NAD(P)-binding Rossmann-like Domain"/>
    <property type="match status" value="1"/>
</dbReference>
<dbReference type="PANTHER" id="PTHR43162:SF1">
    <property type="entry name" value="PRESTALK A DIFFERENTIATION PROTEIN A"/>
    <property type="match status" value="1"/>
</dbReference>
<dbReference type="AlphaFoldDB" id="A0A0C2K534"/>
<dbReference type="RefSeq" id="WP_040991471.1">
    <property type="nucleotide sequence ID" value="NZ_JTKH01000023.1"/>
</dbReference>
<evidence type="ECO:0000313" key="2">
    <source>
        <dbReference type="EMBL" id="KII77068.1"/>
    </source>
</evidence>
<dbReference type="EMBL" id="JTKH01000023">
    <property type="protein sequence ID" value="KII77068.1"/>
    <property type="molecule type" value="Genomic_DNA"/>
</dbReference>
<evidence type="ECO:0000259" key="1">
    <source>
        <dbReference type="Pfam" id="PF13460"/>
    </source>
</evidence>
<accession>A0A0C2K5H0</accession>
<dbReference type="SUPFAM" id="SSF51735">
    <property type="entry name" value="NAD(P)-binding Rossmann-fold domains"/>
    <property type="match status" value="1"/>
</dbReference>
<comment type="caution">
    <text evidence="2">The sequence shown here is derived from an EMBL/GenBank/DDBJ whole genome shotgun (WGS) entry which is preliminary data.</text>
</comment>
<gene>
    <name evidence="2" type="ORF">OJ16_13215</name>
</gene>